<evidence type="ECO:0000313" key="7">
    <source>
        <dbReference type="EMBL" id="CAE0708149.1"/>
    </source>
</evidence>
<evidence type="ECO:0000256" key="1">
    <source>
        <dbReference type="ARBA" id="ARBA00010505"/>
    </source>
</evidence>
<evidence type="ECO:0000256" key="4">
    <source>
        <dbReference type="ARBA" id="ARBA00023002"/>
    </source>
</evidence>
<dbReference type="Pfam" id="PF08534">
    <property type="entry name" value="Redoxin"/>
    <property type="match status" value="1"/>
</dbReference>
<protein>
    <recommendedName>
        <fullName evidence="6">Redoxin domain-containing protein</fullName>
    </recommendedName>
</protein>
<dbReference type="GO" id="GO:0034599">
    <property type="term" value="P:cellular response to oxidative stress"/>
    <property type="evidence" value="ECO:0007669"/>
    <property type="project" value="InterPro"/>
</dbReference>
<comment type="similarity">
    <text evidence="1">Belongs to the peroxiredoxin family. Prx5 subfamily.</text>
</comment>
<evidence type="ECO:0000256" key="3">
    <source>
        <dbReference type="ARBA" id="ARBA00022862"/>
    </source>
</evidence>
<organism evidence="7">
    <name type="scientific">Pseudo-nitzschia australis</name>
    <dbReference type="NCBI Taxonomy" id="44445"/>
    <lineage>
        <taxon>Eukaryota</taxon>
        <taxon>Sar</taxon>
        <taxon>Stramenopiles</taxon>
        <taxon>Ochrophyta</taxon>
        <taxon>Bacillariophyta</taxon>
        <taxon>Bacillariophyceae</taxon>
        <taxon>Bacillariophycidae</taxon>
        <taxon>Bacillariales</taxon>
        <taxon>Bacillariaceae</taxon>
        <taxon>Pseudo-nitzschia</taxon>
    </lineage>
</organism>
<dbReference type="InterPro" id="IPR013740">
    <property type="entry name" value="Redoxin"/>
</dbReference>
<dbReference type="SUPFAM" id="SSF52833">
    <property type="entry name" value="Thioredoxin-like"/>
    <property type="match status" value="1"/>
</dbReference>
<dbReference type="GO" id="GO:0045454">
    <property type="term" value="P:cell redox homeostasis"/>
    <property type="evidence" value="ECO:0007669"/>
    <property type="project" value="TreeGrafter"/>
</dbReference>
<keyword evidence="5" id="KW-0472">Membrane</keyword>
<dbReference type="GO" id="GO:0042744">
    <property type="term" value="P:hydrogen peroxide catabolic process"/>
    <property type="evidence" value="ECO:0007669"/>
    <property type="project" value="TreeGrafter"/>
</dbReference>
<feature type="domain" description="Redoxin" evidence="6">
    <location>
        <begin position="17"/>
        <end position="96"/>
    </location>
</feature>
<keyword evidence="4" id="KW-0560">Oxidoreductase</keyword>
<dbReference type="Gene3D" id="3.40.30.10">
    <property type="entry name" value="Glutaredoxin"/>
    <property type="match status" value="1"/>
</dbReference>
<evidence type="ECO:0000256" key="2">
    <source>
        <dbReference type="ARBA" id="ARBA00022559"/>
    </source>
</evidence>
<dbReference type="GO" id="GO:0008379">
    <property type="term" value="F:thioredoxin peroxidase activity"/>
    <property type="evidence" value="ECO:0007669"/>
    <property type="project" value="InterPro"/>
</dbReference>
<feature type="transmembrane region" description="Helical" evidence="5">
    <location>
        <begin position="15"/>
        <end position="33"/>
    </location>
</feature>
<evidence type="ECO:0000256" key="5">
    <source>
        <dbReference type="SAM" id="Phobius"/>
    </source>
</evidence>
<proteinExistence type="inferred from homology"/>
<dbReference type="PANTHER" id="PTHR10430:SF16">
    <property type="entry name" value="PEROXIREDOXIN-5, MITOCHONDRIAL"/>
    <property type="match status" value="1"/>
</dbReference>
<dbReference type="InterPro" id="IPR037944">
    <property type="entry name" value="PRX5-like"/>
</dbReference>
<sequence>MCRKLYVKVLYGTRTYFVVVLTNNIIFAMQAWAKDQGIEGSMITFLSDASGEFTKACDMEMTHPGPKSVGIIGRCKRWAMIVENNVIIGMDVAENEMDPAGDDFPEKTLAPALIKMATAEE</sequence>
<keyword evidence="3" id="KW-0049">Antioxidant</keyword>
<gene>
    <name evidence="7" type="ORF">PAUS00366_LOCUS869</name>
</gene>
<evidence type="ECO:0000259" key="6">
    <source>
        <dbReference type="Pfam" id="PF08534"/>
    </source>
</evidence>
<reference evidence="7" key="1">
    <citation type="submission" date="2021-01" db="EMBL/GenBank/DDBJ databases">
        <authorList>
            <person name="Corre E."/>
            <person name="Pelletier E."/>
            <person name="Niang G."/>
            <person name="Scheremetjew M."/>
            <person name="Finn R."/>
            <person name="Kale V."/>
            <person name="Holt S."/>
            <person name="Cochrane G."/>
            <person name="Meng A."/>
            <person name="Brown T."/>
            <person name="Cohen L."/>
        </authorList>
    </citation>
    <scope>NUCLEOTIDE SEQUENCE</scope>
    <source>
        <strain evidence="7">10249 10 AB</strain>
    </source>
</reference>
<dbReference type="EMBL" id="HBIX01001147">
    <property type="protein sequence ID" value="CAE0708149.1"/>
    <property type="molecule type" value="Transcribed_RNA"/>
</dbReference>
<dbReference type="GO" id="GO:0005737">
    <property type="term" value="C:cytoplasm"/>
    <property type="evidence" value="ECO:0007669"/>
    <property type="project" value="TreeGrafter"/>
</dbReference>
<keyword evidence="5" id="KW-0812">Transmembrane</keyword>
<accession>A0A7S4EEJ1</accession>
<dbReference type="InterPro" id="IPR036249">
    <property type="entry name" value="Thioredoxin-like_sf"/>
</dbReference>
<keyword evidence="2" id="KW-0575">Peroxidase</keyword>
<name>A0A7S4EEJ1_9STRA</name>
<dbReference type="AlphaFoldDB" id="A0A7S4EEJ1"/>
<keyword evidence="5" id="KW-1133">Transmembrane helix</keyword>
<dbReference type="PANTHER" id="PTHR10430">
    <property type="entry name" value="PEROXIREDOXIN"/>
    <property type="match status" value="1"/>
</dbReference>